<dbReference type="Proteomes" id="UP000886653">
    <property type="component" value="Unassembled WGS sequence"/>
</dbReference>
<gene>
    <name evidence="3" type="ORF">CROQUDRAFT_654489</name>
</gene>
<dbReference type="AlphaFoldDB" id="A0A9P6TDS5"/>
<evidence type="ECO:0000313" key="4">
    <source>
        <dbReference type="Proteomes" id="UP000886653"/>
    </source>
</evidence>
<feature type="transmembrane region" description="Helical" evidence="2">
    <location>
        <begin position="12"/>
        <end position="37"/>
    </location>
</feature>
<feature type="transmembrane region" description="Helical" evidence="2">
    <location>
        <begin position="151"/>
        <end position="172"/>
    </location>
</feature>
<keyword evidence="2" id="KW-0472">Membrane</keyword>
<evidence type="ECO:0000256" key="2">
    <source>
        <dbReference type="SAM" id="Phobius"/>
    </source>
</evidence>
<evidence type="ECO:0000313" key="3">
    <source>
        <dbReference type="EMBL" id="KAG0148657.1"/>
    </source>
</evidence>
<organism evidence="3 4">
    <name type="scientific">Cronartium quercuum f. sp. fusiforme G11</name>
    <dbReference type="NCBI Taxonomy" id="708437"/>
    <lineage>
        <taxon>Eukaryota</taxon>
        <taxon>Fungi</taxon>
        <taxon>Dikarya</taxon>
        <taxon>Basidiomycota</taxon>
        <taxon>Pucciniomycotina</taxon>
        <taxon>Pucciniomycetes</taxon>
        <taxon>Pucciniales</taxon>
        <taxon>Coleosporiaceae</taxon>
        <taxon>Cronartium</taxon>
    </lineage>
</organism>
<sequence>MVRPHFTTWVNPLFIGLAVWHGLVMLSCVTILAIPFYKGPSSRKQHSWMISGHYPLQSSGIPYIVPNRCMVIALCEFFSNVMYLFLAGVCYLWRSTTDSPFFSQYLTLWYAIGWLFSYLGIWLAGWGLCYACLCDVQRARRQKFARVLTPIVYNTAWMSWSIVTIALMGFLASSMCRSGNSLRESSQRLISLLNEASAAWEDTKDIAEHPLSVLISQRTVILQGVNLLTWKYRQWCLVWIGLDVVLAIFYSFTAVYLLRMTRSLLVRRDIEKLACPGDLPSLIWDELKHEFRFLSRSCGIISTALGCEIGVAVYQFYYGSHLHSMKWTTASVLIVHIPGLVISPSLLFQSWRIFTERNAADDTSFHEAAMDTKIPHLPELASQLLGWQSTIHWGHLQLDNDQNFPGVCELVQQSTANGHHQHMGETAQHKGSAQINIDITRSVVTTEENLGFTCSSDAKHPLTIVLPSSKPNKPSGTFKNPKSRSSTAESI</sequence>
<feature type="region of interest" description="Disordered" evidence="1">
    <location>
        <begin position="464"/>
        <end position="491"/>
    </location>
</feature>
<feature type="transmembrane region" description="Helical" evidence="2">
    <location>
        <begin position="71"/>
        <end position="94"/>
    </location>
</feature>
<protein>
    <submittedName>
        <fullName evidence="3">Uncharacterized protein</fullName>
    </submittedName>
</protein>
<feature type="transmembrane region" description="Helical" evidence="2">
    <location>
        <begin position="237"/>
        <end position="258"/>
    </location>
</feature>
<accession>A0A9P6TDS5</accession>
<reference evidence="3" key="1">
    <citation type="submission" date="2013-11" db="EMBL/GenBank/DDBJ databases">
        <title>Genome sequence of the fusiform rust pathogen reveals effectors for host alternation and coevolution with pine.</title>
        <authorList>
            <consortium name="DOE Joint Genome Institute"/>
            <person name="Smith K."/>
            <person name="Pendleton A."/>
            <person name="Kubisiak T."/>
            <person name="Anderson C."/>
            <person name="Salamov A."/>
            <person name="Aerts A."/>
            <person name="Riley R."/>
            <person name="Clum A."/>
            <person name="Lindquist E."/>
            <person name="Ence D."/>
            <person name="Campbell M."/>
            <person name="Kronenberg Z."/>
            <person name="Feau N."/>
            <person name="Dhillon B."/>
            <person name="Hamelin R."/>
            <person name="Burleigh J."/>
            <person name="Smith J."/>
            <person name="Yandell M."/>
            <person name="Nelson C."/>
            <person name="Grigoriev I."/>
            <person name="Davis J."/>
        </authorList>
    </citation>
    <scope>NUCLEOTIDE SEQUENCE</scope>
    <source>
        <strain evidence="3">G11</strain>
    </source>
</reference>
<keyword evidence="2" id="KW-1133">Transmembrane helix</keyword>
<feature type="compositionally biased region" description="Polar residues" evidence="1">
    <location>
        <begin position="469"/>
        <end position="491"/>
    </location>
</feature>
<dbReference type="OrthoDB" id="2496582at2759"/>
<keyword evidence="2" id="KW-0812">Transmembrane</keyword>
<feature type="transmembrane region" description="Helical" evidence="2">
    <location>
        <begin position="298"/>
        <end position="317"/>
    </location>
</feature>
<feature type="transmembrane region" description="Helical" evidence="2">
    <location>
        <begin position="329"/>
        <end position="348"/>
    </location>
</feature>
<proteinExistence type="predicted"/>
<comment type="caution">
    <text evidence="3">The sequence shown here is derived from an EMBL/GenBank/DDBJ whole genome shotgun (WGS) entry which is preliminary data.</text>
</comment>
<keyword evidence="4" id="KW-1185">Reference proteome</keyword>
<feature type="transmembrane region" description="Helical" evidence="2">
    <location>
        <begin position="106"/>
        <end position="130"/>
    </location>
</feature>
<dbReference type="PROSITE" id="PS51257">
    <property type="entry name" value="PROKAR_LIPOPROTEIN"/>
    <property type="match status" value="1"/>
</dbReference>
<evidence type="ECO:0000256" key="1">
    <source>
        <dbReference type="SAM" id="MobiDB-lite"/>
    </source>
</evidence>
<dbReference type="EMBL" id="MU167234">
    <property type="protein sequence ID" value="KAG0148657.1"/>
    <property type="molecule type" value="Genomic_DNA"/>
</dbReference>
<name>A0A9P6TDS5_9BASI</name>